<dbReference type="CDD" id="cd05288">
    <property type="entry name" value="PGDH"/>
    <property type="match status" value="1"/>
</dbReference>
<protein>
    <recommendedName>
        <fullName evidence="2">Enoyl reductase (ER) domain-containing protein</fullName>
    </recommendedName>
</protein>
<evidence type="ECO:0000313" key="4">
    <source>
        <dbReference type="Proteomes" id="UP000184184"/>
    </source>
</evidence>
<name>A0A1M7PZF2_9BACI</name>
<accession>A0A1M7PZF2</accession>
<dbReference type="Proteomes" id="UP000184184">
    <property type="component" value="Unassembled WGS sequence"/>
</dbReference>
<dbReference type="FunFam" id="3.40.50.720:FF:000121">
    <property type="entry name" value="Prostaglandin reductase 2"/>
    <property type="match status" value="1"/>
</dbReference>
<dbReference type="InterPro" id="IPR041694">
    <property type="entry name" value="ADH_N_2"/>
</dbReference>
<dbReference type="InterPro" id="IPR036291">
    <property type="entry name" value="NAD(P)-bd_dom_sf"/>
</dbReference>
<dbReference type="InterPro" id="IPR013149">
    <property type="entry name" value="ADH-like_C"/>
</dbReference>
<feature type="domain" description="Enoyl reductase (ER)" evidence="2">
    <location>
        <begin position="15"/>
        <end position="331"/>
    </location>
</feature>
<dbReference type="SMART" id="SM00829">
    <property type="entry name" value="PKS_ER"/>
    <property type="match status" value="1"/>
</dbReference>
<dbReference type="RefSeq" id="WP_073202311.1">
    <property type="nucleotide sequence ID" value="NZ_FRCZ01000005.1"/>
</dbReference>
<dbReference type="EMBL" id="FRCZ01000005">
    <property type="protein sequence ID" value="SHN23152.1"/>
    <property type="molecule type" value="Genomic_DNA"/>
</dbReference>
<reference evidence="3 4" key="1">
    <citation type="submission" date="2016-11" db="EMBL/GenBank/DDBJ databases">
        <authorList>
            <person name="Jaros S."/>
            <person name="Januszkiewicz K."/>
            <person name="Wedrychowicz H."/>
        </authorList>
    </citation>
    <scope>NUCLEOTIDE SEQUENCE [LARGE SCALE GENOMIC DNA]</scope>
    <source>
        <strain evidence="3 4">CGMCC 1.10681</strain>
    </source>
</reference>
<dbReference type="SUPFAM" id="SSF51735">
    <property type="entry name" value="NAD(P)-binding Rossmann-fold domains"/>
    <property type="match status" value="1"/>
</dbReference>
<dbReference type="Gene3D" id="3.40.50.720">
    <property type="entry name" value="NAD(P)-binding Rossmann-like Domain"/>
    <property type="match status" value="1"/>
</dbReference>
<keyword evidence="4" id="KW-1185">Reference proteome</keyword>
<dbReference type="STRING" id="1027249.SAMN05216179_2639"/>
<dbReference type="PANTHER" id="PTHR43205:SF7">
    <property type="entry name" value="PROSTAGLANDIN REDUCTASE 1"/>
    <property type="match status" value="1"/>
</dbReference>
<dbReference type="InterPro" id="IPR045010">
    <property type="entry name" value="MDR_fam"/>
</dbReference>
<organism evidence="3 4">
    <name type="scientific">Gracilibacillus kekensis</name>
    <dbReference type="NCBI Taxonomy" id="1027249"/>
    <lineage>
        <taxon>Bacteria</taxon>
        <taxon>Bacillati</taxon>
        <taxon>Bacillota</taxon>
        <taxon>Bacilli</taxon>
        <taxon>Bacillales</taxon>
        <taxon>Bacillaceae</taxon>
        <taxon>Gracilibacillus</taxon>
    </lineage>
</organism>
<dbReference type="SUPFAM" id="SSF50129">
    <property type="entry name" value="GroES-like"/>
    <property type="match status" value="2"/>
</dbReference>
<dbReference type="InterPro" id="IPR020843">
    <property type="entry name" value="ER"/>
</dbReference>
<gene>
    <name evidence="3" type="ORF">SAMN05216179_2639</name>
</gene>
<dbReference type="GO" id="GO:0016628">
    <property type="term" value="F:oxidoreductase activity, acting on the CH-CH group of donors, NAD or NADP as acceptor"/>
    <property type="evidence" value="ECO:0007669"/>
    <property type="project" value="InterPro"/>
</dbReference>
<dbReference type="AlphaFoldDB" id="A0A1M7PZF2"/>
<dbReference type="Pfam" id="PF16884">
    <property type="entry name" value="ADH_N_2"/>
    <property type="match status" value="1"/>
</dbReference>
<dbReference type="InterPro" id="IPR011032">
    <property type="entry name" value="GroES-like_sf"/>
</dbReference>
<dbReference type="Gene3D" id="3.90.180.10">
    <property type="entry name" value="Medium-chain alcohol dehydrogenases, catalytic domain"/>
    <property type="match status" value="1"/>
</dbReference>
<evidence type="ECO:0000256" key="1">
    <source>
        <dbReference type="ARBA" id="ARBA00023002"/>
    </source>
</evidence>
<sequence length="333" mass="36334">MSNNKQILLAKRPEGTPDKDTFKIVETEIKKPGDGEILIRTIYVSVDPYMRGRMVDAPSYVPPYQLDDVLGGGAIGEVVESKSQRFAQGDIVIGSYGWQSYYKAKEDEVRKIDKDIAPISTHLGILGMPGLTAYFGLLDIGKPKEGETVVISGAAGAVGSVVGQIAKIKGARVIGIAGTDEKNQYLKEELHFDEAINYKTTSNLQEDIAKACPNGVDVYFDNVGGEISDAVHANLNKYARISICGAISSYNLEGEDIGPRIQTTLIKKSVLMQGFTLGDFADRFAEGSQALAQWLQEDKLKYEETIKEGFDNIPEAFLDLFKGNNIGKLLVKV</sequence>
<dbReference type="PANTHER" id="PTHR43205">
    <property type="entry name" value="PROSTAGLANDIN REDUCTASE"/>
    <property type="match status" value="1"/>
</dbReference>
<evidence type="ECO:0000259" key="2">
    <source>
        <dbReference type="SMART" id="SM00829"/>
    </source>
</evidence>
<dbReference type="Pfam" id="PF00107">
    <property type="entry name" value="ADH_zinc_N"/>
    <property type="match status" value="1"/>
</dbReference>
<dbReference type="OrthoDB" id="9805663at2"/>
<proteinExistence type="predicted"/>
<evidence type="ECO:0000313" key="3">
    <source>
        <dbReference type="EMBL" id="SHN23152.1"/>
    </source>
</evidence>
<keyword evidence="1" id="KW-0560">Oxidoreductase</keyword>